<feature type="compositionally biased region" description="Basic and acidic residues" evidence="1">
    <location>
        <begin position="1"/>
        <end position="16"/>
    </location>
</feature>
<dbReference type="EMBL" id="LAZR01055177">
    <property type="protein sequence ID" value="KKK76962.1"/>
    <property type="molecule type" value="Genomic_DNA"/>
</dbReference>
<comment type="caution">
    <text evidence="2">The sequence shown here is derived from an EMBL/GenBank/DDBJ whole genome shotgun (WGS) entry which is preliminary data.</text>
</comment>
<feature type="region of interest" description="Disordered" evidence="1">
    <location>
        <begin position="1"/>
        <end position="25"/>
    </location>
</feature>
<organism evidence="2">
    <name type="scientific">marine sediment metagenome</name>
    <dbReference type="NCBI Taxonomy" id="412755"/>
    <lineage>
        <taxon>unclassified sequences</taxon>
        <taxon>metagenomes</taxon>
        <taxon>ecological metagenomes</taxon>
    </lineage>
</organism>
<protein>
    <submittedName>
        <fullName evidence="2">Uncharacterized protein</fullName>
    </submittedName>
</protein>
<sequence length="74" mass="8461">MIDRYNQDNNESREPEPYPIGVPNEDHKLQRAQKEIERLKEALRVFVPKPHGAFGGPLVGVIFNYEDGDRVTLG</sequence>
<feature type="non-terminal residue" evidence="2">
    <location>
        <position position="74"/>
    </location>
</feature>
<evidence type="ECO:0000313" key="2">
    <source>
        <dbReference type="EMBL" id="KKK76962.1"/>
    </source>
</evidence>
<dbReference type="AlphaFoldDB" id="A0A0F8Y6B9"/>
<evidence type="ECO:0000256" key="1">
    <source>
        <dbReference type="SAM" id="MobiDB-lite"/>
    </source>
</evidence>
<reference evidence="2" key="1">
    <citation type="journal article" date="2015" name="Nature">
        <title>Complex archaea that bridge the gap between prokaryotes and eukaryotes.</title>
        <authorList>
            <person name="Spang A."/>
            <person name="Saw J.H."/>
            <person name="Jorgensen S.L."/>
            <person name="Zaremba-Niedzwiedzka K."/>
            <person name="Martijn J."/>
            <person name="Lind A.E."/>
            <person name="van Eijk R."/>
            <person name="Schleper C."/>
            <person name="Guy L."/>
            <person name="Ettema T.J."/>
        </authorList>
    </citation>
    <scope>NUCLEOTIDE SEQUENCE</scope>
</reference>
<accession>A0A0F8Y6B9</accession>
<proteinExistence type="predicted"/>
<gene>
    <name evidence="2" type="ORF">LCGC14_2858350</name>
</gene>
<name>A0A0F8Y6B9_9ZZZZ</name>